<evidence type="ECO:0000256" key="4">
    <source>
        <dbReference type="SAM" id="Phobius"/>
    </source>
</evidence>
<feature type="region of interest" description="Disordered" evidence="3">
    <location>
        <begin position="5359"/>
        <end position="5392"/>
    </location>
</feature>
<sequence>MLFQLTGRGCKGLLTGALIFVATFCFLTVPASSLSVLEDLVLSSGVAKTTRADTADAASCSILLGNLTDYANWERNVLGVWKPTESTCELMQNFSRGGCFCGEGIWAGYEIDTSDLTSTFYYYCEDIAEGTLLHGEKCTSGVEGCSEAINRTGTCHLASYAPPSTYKVDMLYYGSTNESEVYTATIDGVQQTISDCVPRVAGPANNLDRIRTEATQSGNHKACFRLVLGEQGTNSTMTLSVALGEEIHHYTLTVTRDVTSANNTLSLFQLTTTYNSSAGESFTPAYIKVNYTAWAERYGNDSLWSGYLTSAGTYVGVYLTDYGNEYGMLSLYPGTFTFKHIEQTDYLTAWAQNLYVTGSPLYPTETLDADPFGPTYLVKTLSAGGAVNISRAGDYYVDVSTDWYAGPNYEMKNFWVQPAEMDFNRTIMSTEPSYIRDGQAEIQLIARDMYDNPLGEDPYHGLWNMSGSAYLDPKYIFVDICEGQATTDEGQFWQEIYGSGRRRLAQDAEAPLSEGACQSYVRQLDSDLTKTSTAFCENYIAFAQGQCFCLEVVRQDLVAKYSKDYLDQLNPLGYDCGISHVECISETDFCPATGLTTTVTLDVANGVYRGQYNTTAPGTYSVAAASDPSAATFSQLTSAISPPPPFLPPNPPPAFPASVSTFPGSAAPCPLPPPNPGPPPPPPLPPPRPPPPPSPPPPNPPPAPPGRRHLQEVAIPVYTQLNASYSVVRPGDPQGEASVLGPMESPQLTAKESSRVDISLVDSDGNTKYAGGDAFLVIPMVREAPAGSQLARGYSTPMWQKDTIYAQSDHEFVDIFYNGSLVSDRLTGTYDIYLQATVPGSYSVDVHIAADGCDYRQYVEDTEQARPTAACSLQLVGRGVVEVIPARISWRSELSWECVEDSDGYCWYTSLTEQYLTLTAYDEFGNRISSGGEEDHVGLQVVQGASDISSGGCMASAYTYVAEAEGVPHQACLTQLDSVIELCVSGDLQGCCDLVPTLWATYADDGSVCICNSDFATYPNVQTWLNYYTGYCQGVTHQCLYLDGGAGARRRSLRDAGDSEPRGERDLTEMSQERRTLLQGTPYCPSYPVVVTDRADGTYYLRINAPAVSAAYRLEAVLNSTDSELQVAPVGKHQFNVVQGIANATTTYSRVEPSYTPTTAVIYIEARDTFGQEAVGGENIMALVEGETFYGQEDCDKPPYESGCGDYRIELPKLYVAKTYIYYLWFKDELIEEASFVILPGPARMNTTVEQLEATYTAGERGECYIQARDWWHNPLTVGGDSFQVVVLPAGLDSAVPTEVIDLHSGLYLVYVDLLSQPNIKYTLTSSIQIAFYSSTYETDELGYLTYVTETDLRFVELLDQPLAFSSTSGLLAADCYQVGGGLIGRGYTTAGETNQVSVYFKPGGACGDAPLQPEPFEVAWSLYPGPFEALEETPREYISCSAPVGTYEASDGTECVLRFAEDVKQFYYLRVELYGVLVGCDGAPDCVNPYYLQVFAHTPSVERSWVEMAATYTMTAGRRTDEGLPITVYLEDSFGNKVEPAEEVEVLWTGPAVTFSSNQTADILATVEYSGTPGRFTAYSSDLLRATTYTVVASYYVPDSDTTVLIGRYDGTYSSHVTVVPAARDPYMYVYSGTGVAQTVAAATKLALRIDLQDAFNNSVTALEELKEARDLGAVSVQYISGTDAVAGIQIEVIEEHHLLAEFTIDTSGTYTIAYGETGEIVGEVAYAAQFPMLVVSGALSVPHTFIFGIQEDAVAGSECVFKLQLRDAGENAISQRLEDVFFDETMLVGVRSDVVIPLSELRVEYQGSSIYYVYASNAVADDFEIRVVMNYVAVPRYPLLTVHAAAPAGFHSTVNLDPLVTATVGAPFRLELTLQEPLDVRFEEGVYGALYNLTAAGDATVHASVLGDVLAGSPFVAVVSAGPVDAASCTLDGAGTVGGIAFHEAHITITARDVYGNVNTRGGDAIRLQLLGLSGDVAVVGQLDDDGMFTGRYLATYTARVAGAATVSLTLESAGEAHLGGASGGAASPMAVTVHASNAEFSSGLSTASGPGLWYAYAGVPTVVEVETVDVNGVALVEEPRNVQLFLEYNAVPSSLGQGGAVESLGHGRFSITYFLTEAGVYTLEVVDSEMGRLGSEGLFPVIVTVYPDRTSPETSFVDGNQLDGFIVENNVGTVRAGDGFLVGVMSLDALSNQQQYGARYPADSYSASAVSLETGGRLAVPISLQPADEVTGSEAHYAATGGLTVTGTYRLQVFLQRIKVANEPRFVVKPAPLDLDVSYANGGGLTTAVAGEEGTFDVYPKDSYANALPAAAVNCLASTEAGGVPCAAGDAGALVGRYTITVSGAYMLTVQLTDVETEPSAVKGSPFMLEVAPALQPEAAQSSAHPHAPNPEAWSMVAGDAGDALIVGRDEYGNEMGQGGLTFLATLEADAASVAEGRTPPLLLSAPVMHGPEVSRYHAAYNVTQPGEYSLAVGLGDLGVRASPYVLTVTAAPTSGAHSALVLASVDGMAVLETVVVTAGAVERLHVLPFDRFGNAQSDAQSGALVVVDTVNGTVGWMGGEASAAEPEISAFRVNNLKGRYEGDLEATSTAGEWNLTVLVTPAVVGAEPELVGGHVFMLRVQSGAVDPLASSSLDVPPEERPLDVPDDQLYSFYRVVARDALGNPATYRPTVYTEVNLYITTSEPGSVAADDTVAVEREHNAAGEPAMSWLITLGSQVAGKRTLVFLLDGGVPNYEVQTPYVVPGVADLASSRTEGPGMTEPAVVGREAVYRVIASDRFGNPTSFTSADVECYDFVAVYTLRVGAEAGNGDGPGFAELKNETDFLSGRRSLALNTMGQWEMAFTAAMAGTLATDMRAEGACPLIALKWSPFTGAVVPGAAVSARIVLRKGGAAALAGRQEAVEVMLRDVHQQATTESCGELTVALEPAGGVTLGPVTADPLRKVCRAPYVAEISPGALEEVFAITAYYNGKAWNEAKGLRVQNELGVVDPAQSLLSGDGLGGVLVAGYAPSFLIELLTVDGAAALVTARGDVAVSLEALSSGGRASEVTVTDLGNATYRAAYMLSLAGEYGLHVAIDGWEASYNLTVRPAATVDATTEVTIGEEGRSEYPSHATIAVRITPRDTYGNLQDYHVGSYEDFKLRARPLDGAGPTVEYELVREVDNTWTGVAVVDPVGRHRLEVTRSGWWGDSLVASKEILVTIGEVDQSLTVTYGDGSRLAYAGSRAYLYLTLKDHGGNDVTDPDAVEAVRRALEGEAVMQLDSTVTTSLSFEAGDDVAHIKVGYVATVAGFYNLEMLFATTGFIFKVYDVEVVASDLSVLTSVAHVPAEAFPGAVSFPVYARDVFSNSLTYGTDNIKVTLQGPEYLHASSVTWVDTDVMDQYYLATLHVRRSGTYNVLITTGDQVYSAADPYQLVVVPGTTHAASTEMLGLEDSLMAGFEVTLVAVAKDAYGNTKQDNYDTFTVEWMVVGGQAGPWYPQMSPAGLGMYSLAFLPESAGEGLLTVHVRLGAETAYYNNTLTIQPGPLKGSTCKGQPVPTIGTPGRLITTSPDTSQGTAGAGYTLNMVPRDAYGNVAEASQEDGFLAEAAGRQYVAERVAYDGSYSAFFNLTTAGTFNLIGLVSGEPFYYWPNNMEIVPAELRLQNTAMSLPPVTVRTEAAFTMQLRDGFGNVWRLTRVYPTLFVVTTVSADGEVMAADTVDQGTDVVFADGTYTVSYTADYLGRAHVEMHLESGAELWNPATGGAYYSEVVPGPADGFMSTAYGPGIEGGTVVDVPGVFYIQARDAFGFPTASQAAGTFTARYTDGLPTTTAEYIGRDGIYKMSYSSSVVDFLNLLLFYDRDGAAIDYEPEIGLGTQYAYPHIPRVKAATGQPDPARCQALVPVTLVAVDTAWPTRITAGEWVDVMIQLMDSEGVPLNDGASDLSFELSTVIVPPPQETSKLHRDGEGFYAFSMKTAVAGEYYVHIYFVGQAISNSGFSITVKPRGTSPEHVLLESSSAGEPLPETVRMTAGIETHLFVTSRDAYLNLQWYTSVADIDLYSAVMLDAAGWPVVQGHVSDLRTGQYKLSFKPTRAGPYTVRVELRGSIVAEFPAEVDAAELYPKGSSLTQEYLEAEDGGRPVLAGEEVRLQVAARDTFGNQDLSGGAVFLATAHGATRIEAASERTADASTYAVLLPVEVAGAYSVEVTHLQTGESVGAAPLRFEVAPAAVSAAHSELAGGGIIAATAGEMAAFEVYIRDVYGNVRTEDIPLVSSEPALEFNVTAGDPAVVTYLQLQPGLLRVAVGVIGTDGEPVPLGDPAGHLVTVYPSPPPRVLRAELSESMAQVALHLDIPSNRARMNTSMDCAAVLAVDTVSLLGQDPTCQFVSGAVAGEEGSRELQVTLGRDASIQPLGIGAARADYVSLRAGSLQAAAENSYNASGAALLRPPAALADPAASALDPAVQLSAIQTLGVCTDLLLDVSGSQNGGGRNLVYNFTVTSEDADVAELGALLPLGTTETTVLVPAAALQPGATYNFTARAANFLGRTGAATVAVTKLRDVAGVTEHTPTVRIAGSARQQVQRADDLVLPAEVHLGGAAVHDEAAGACVPEAADVLAALPALALQWSALVDGAVADLAVIPELEWDTEEMAQYRGSARTATLVIPKNRLLAGREYTFLLSAAPGGNDTLAASSQVTLAVQPAAVTLAFAGGDSQRVSQEAGVTLQALAHDPMDSTKTSGVPHAFSYTWQLQAVSGAAAGMELSEAATSALFAAPSEGNSYGAAVTFPGGSLAPGSYLASAEVARAPLSSGAPRRVAREVLVEVVAEELPAVRVQVGSEDTLRGIQSGMDPSKALRLECESAAAAFLWRVQASTGEALEDLALRVDSAFLKVPPGRLRAAQTYVFTCEVDGGMNSASVEVHVQGAPSAGLATVFPSTGEAGTGKFELLAEKFVSGGTGGGGLQYEYRYIHAGDPLRREQPLRERTVANRINVSFPPGPIIPVVYVQQLAAAQSGPTDLPSGSRFELPEVRVEMTASAEVAASLRTHRRRRGLQQSGEVDAAAQLKEAAFDVEVKEADVYGAVAAAQVWGDIYGIGGGQGCAARTEGLVALKRDILVTFSELDRATLASSVYVLQSTCAVAALLAEPADLSLAGAEAAVRILTRKLYAMSGSREAVSLAPVPGGDAFECLMQAVDLLQLGLNLNCGSDDQAASDPTRIQVLALLLDAGKVVSYTTDPDDDPKDYRMTTYNMSVSTGIGLVRGEVPAASFVGYATANENTITLGGHISSIDAQIVEDSKVLSLPVAVYTESSSTTGSLTLKGVPGITEIPEGRSLGIRYLGENGELIPLTEEVYDPEERTITVYGTQFNAFFYLYLETEAPPPPAPSPFPPGGVPSPPLRDSQTGEEPASEDDDDIPVWLVVGPILAILVVVAGVGAVVYLRWKQRMQEVAVAPEDDGTPLRISMGGDSPTSSSLAIFSGAGSEIQPAAEPSGDVMVPGSEMEPPTPGAGDEPPVHPAPSQ</sequence>
<organism evidence="6 7">
    <name type="scientific">Cymbomonas tetramitiformis</name>
    <dbReference type="NCBI Taxonomy" id="36881"/>
    <lineage>
        <taxon>Eukaryota</taxon>
        <taxon>Viridiplantae</taxon>
        <taxon>Chlorophyta</taxon>
        <taxon>Pyramimonadophyceae</taxon>
        <taxon>Pyramimonadales</taxon>
        <taxon>Pyramimonadaceae</taxon>
        <taxon>Cymbomonas</taxon>
    </lineage>
</organism>
<feature type="domain" description="PKD/REJ-like" evidence="5">
    <location>
        <begin position="4633"/>
        <end position="4991"/>
    </location>
</feature>
<dbReference type="InterPro" id="IPR017868">
    <property type="entry name" value="Filamin/ABP280_repeat-like"/>
</dbReference>
<feature type="region of interest" description="Disordered" evidence="3">
    <location>
        <begin position="1051"/>
        <end position="1070"/>
    </location>
</feature>
<evidence type="ECO:0000256" key="3">
    <source>
        <dbReference type="SAM" id="MobiDB-lite"/>
    </source>
</evidence>
<dbReference type="Gene3D" id="2.60.40.10">
    <property type="entry name" value="Immunoglobulins"/>
    <property type="match status" value="9"/>
</dbReference>
<feature type="repeat" description="Filamin" evidence="2">
    <location>
        <begin position="3928"/>
        <end position="3983"/>
    </location>
</feature>
<keyword evidence="4" id="KW-0472">Membrane</keyword>
<dbReference type="GO" id="GO:0030036">
    <property type="term" value="P:actin cytoskeleton organization"/>
    <property type="evidence" value="ECO:0007669"/>
    <property type="project" value="InterPro"/>
</dbReference>
<gene>
    <name evidence="6" type="ORF">CYMTET_10244</name>
</gene>
<feature type="repeat" description="Filamin" evidence="2">
    <location>
        <begin position="4013"/>
        <end position="4098"/>
    </location>
</feature>
<proteinExistence type="predicted"/>
<feature type="compositionally biased region" description="Pro residues" evidence="3">
    <location>
        <begin position="641"/>
        <end position="655"/>
    </location>
</feature>
<dbReference type="InterPro" id="IPR001298">
    <property type="entry name" value="Filamin/ABP280_rpt"/>
</dbReference>
<feature type="repeat" description="Filamin" evidence="2">
    <location>
        <begin position="2988"/>
        <end position="3081"/>
    </location>
</feature>
<feature type="transmembrane region" description="Helical" evidence="4">
    <location>
        <begin position="5395"/>
        <end position="5418"/>
    </location>
</feature>
<dbReference type="Proteomes" id="UP001190700">
    <property type="component" value="Unassembled WGS sequence"/>
</dbReference>
<evidence type="ECO:0000313" key="6">
    <source>
        <dbReference type="EMBL" id="KAK3281997.1"/>
    </source>
</evidence>
<reference evidence="6 7" key="1">
    <citation type="journal article" date="2015" name="Genome Biol. Evol.">
        <title>Comparative Genomics of a Bacterivorous Green Alga Reveals Evolutionary Causalities and Consequences of Phago-Mixotrophic Mode of Nutrition.</title>
        <authorList>
            <person name="Burns J.A."/>
            <person name="Paasch A."/>
            <person name="Narechania A."/>
            <person name="Kim E."/>
        </authorList>
    </citation>
    <scope>NUCLEOTIDE SEQUENCE [LARGE SCALE GENOMIC DNA]</scope>
    <source>
        <strain evidence="6 7">PLY_AMNH</strain>
    </source>
</reference>
<comment type="caution">
    <text evidence="6">The sequence shown here is derived from an EMBL/GenBank/DDBJ whole genome shotgun (WGS) entry which is preliminary data.</text>
</comment>
<dbReference type="EMBL" id="LGRX02003595">
    <property type="protein sequence ID" value="KAK3281997.1"/>
    <property type="molecule type" value="Genomic_DNA"/>
</dbReference>
<feature type="compositionally biased region" description="Pro residues" evidence="3">
    <location>
        <begin position="5359"/>
        <end position="5375"/>
    </location>
</feature>
<dbReference type="PANTHER" id="PTHR38537:SF15">
    <property type="entry name" value="FILAMIN"/>
    <property type="match status" value="1"/>
</dbReference>
<dbReference type="PROSITE" id="PS50194">
    <property type="entry name" value="FILAMIN_REPEAT"/>
    <property type="match status" value="6"/>
</dbReference>
<protein>
    <recommendedName>
        <fullName evidence="5">PKD/REJ-like domain-containing protein</fullName>
    </recommendedName>
</protein>
<dbReference type="InterPro" id="IPR002859">
    <property type="entry name" value="PKD/REJ-like"/>
</dbReference>
<dbReference type="PANTHER" id="PTHR38537">
    <property type="entry name" value="JITTERBUG, ISOFORM N"/>
    <property type="match status" value="1"/>
</dbReference>
<name>A0AAE0GPX6_9CHLO</name>
<evidence type="ECO:0000256" key="1">
    <source>
        <dbReference type="ARBA" id="ARBA00022737"/>
    </source>
</evidence>
<dbReference type="SMART" id="SM00557">
    <property type="entry name" value="IG_FLMN"/>
    <property type="match status" value="4"/>
</dbReference>
<accession>A0AAE0GPX6</accession>
<feature type="repeat" description="Filamin" evidence="2">
    <location>
        <begin position="1923"/>
        <end position="2036"/>
    </location>
</feature>
<dbReference type="GO" id="GO:0051015">
    <property type="term" value="F:actin filament binding"/>
    <property type="evidence" value="ECO:0007669"/>
    <property type="project" value="InterPro"/>
</dbReference>
<feature type="compositionally biased region" description="Pro residues" evidence="3">
    <location>
        <begin position="669"/>
        <end position="705"/>
    </location>
</feature>
<dbReference type="InterPro" id="IPR014756">
    <property type="entry name" value="Ig_E-set"/>
</dbReference>
<dbReference type="Pfam" id="PF02010">
    <property type="entry name" value="REJ"/>
    <property type="match status" value="1"/>
</dbReference>
<feature type="repeat" description="Filamin" evidence="2">
    <location>
        <begin position="2273"/>
        <end position="2374"/>
    </location>
</feature>
<keyword evidence="4" id="KW-1133">Transmembrane helix</keyword>
<keyword evidence="7" id="KW-1185">Reference proteome</keyword>
<dbReference type="InterPro" id="IPR044801">
    <property type="entry name" value="Filamin"/>
</dbReference>
<feature type="repeat" description="Filamin" evidence="2">
    <location>
        <begin position="2460"/>
        <end position="2492"/>
    </location>
</feature>
<evidence type="ECO:0000313" key="7">
    <source>
        <dbReference type="Proteomes" id="UP001190700"/>
    </source>
</evidence>
<evidence type="ECO:0000256" key="2">
    <source>
        <dbReference type="PROSITE-ProRule" id="PRU00087"/>
    </source>
</evidence>
<dbReference type="InterPro" id="IPR013783">
    <property type="entry name" value="Ig-like_fold"/>
</dbReference>
<feature type="region of interest" description="Disordered" evidence="3">
    <location>
        <begin position="635"/>
        <end position="708"/>
    </location>
</feature>
<feature type="region of interest" description="Disordered" evidence="3">
    <location>
        <begin position="5457"/>
        <end position="5498"/>
    </location>
</feature>
<keyword evidence="4" id="KW-0812">Transmembrane</keyword>
<dbReference type="SUPFAM" id="SSF81296">
    <property type="entry name" value="E set domains"/>
    <property type="match status" value="5"/>
</dbReference>
<keyword evidence="1" id="KW-0677">Repeat</keyword>
<evidence type="ECO:0000259" key="5">
    <source>
        <dbReference type="Pfam" id="PF02010"/>
    </source>
</evidence>
<feature type="compositionally biased region" description="Basic and acidic residues" evidence="3">
    <location>
        <begin position="1053"/>
        <end position="1070"/>
    </location>
</feature>